<gene>
    <name evidence="1" type="ORF">F383_22207</name>
</gene>
<name>A0A0B0NY51_GOSAR</name>
<proteinExistence type="predicted"/>
<protein>
    <submittedName>
        <fullName evidence="1">Uncharacterized protein</fullName>
    </submittedName>
</protein>
<dbReference type="Proteomes" id="UP000032142">
    <property type="component" value="Unassembled WGS sequence"/>
</dbReference>
<evidence type="ECO:0000313" key="2">
    <source>
        <dbReference type="Proteomes" id="UP000032142"/>
    </source>
</evidence>
<sequence length="12" mass="1337">MISNKPENFISG</sequence>
<accession>A0A0B0NY51</accession>
<reference evidence="2" key="1">
    <citation type="submission" date="2014-09" db="EMBL/GenBank/DDBJ databases">
        <authorList>
            <person name="Mudge J."/>
            <person name="Ramaraj T."/>
            <person name="Lindquist I.E."/>
            <person name="Bharti A.K."/>
            <person name="Sundararajan A."/>
            <person name="Cameron C.T."/>
            <person name="Woodward J.E."/>
            <person name="May G.D."/>
            <person name="Brubaker C."/>
            <person name="Broadhvest J."/>
            <person name="Wilkins T.A."/>
        </authorList>
    </citation>
    <scope>NUCLEOTIDE SEQUENCE</scope>
    <source>
        <strain evidence="2">cv. AKA8401</strain>
    </source>
</reference>
<keyword evidence="2" id="KW-1185">Reference proteome</keyword>
<dbReference type="EMBL" id="KN408586">
    <property type="protein sequence ID" value="KHG17582.1"/>
    <property type="molecule type" value="Genomic_DNA"/>
</dbReference>
<evidence type="ECO:0000313" key="1">
    <source>
        <dbReference type="EMBL" id="KHG17582.1"/>
    </source>
</evidence>
<organism evidence="1 2">
    <name type="scientific">Gossypium arboreum</name>
    <name type="common">Tree cotton</name>
    <name type="synonym">Gossypium nanking</name>
    <dbReference type="NCBI Taxonomy" id="29729"/>
    <lineage>
        <taxon>Eukaryota</taxon>
        <taxon>Viridiplantae</taxon>
        <taxon>Streptophyta</taxon>
        <taxon>Embryophyta</taxon>
        <taxon>Tracheophyta</taxon>
        <taxon>Spermatophyta</taxon>
        <taxon>Magnoliopsida</taxon>
        <taxon>eudicotyledons</taxon>
        <taxon>Gunneridae</taxon>
        <taxon>Pentapetalae</taxon>
        <taxon>rosids</taxon>
        <taxon>malvids</taxon>
        <taxon>Malvales</taxon>
        <taxon>Malvaceae</taxon>
        <taxon>Malvoideae</taxon>
        <taxon>Gossypium</taxon>
    </lineage>
</organism>